<accession>A0A0X3Q2K7</accession>
<dbReference type="EMBL" id="GEEE01009479">
    <property type="protein sequence ID" value="JAP53746.1"/>
    <property type="molecule type" value="Transcribed_RNA"/>
</dbReference>
<sequence length="320" mass="36128">MPAHHLHFSNELAQCLASLPGADENASVKSRWCQLRDTVQSTALDVLGRACHQHQHWFYNKDAASNNQLAEKIRLHTAYVDHSIKAAFCQSRRFKKQLLREMLDAWMARKADEIQEHTDRNEWKNFFTAIKAIYCPTDKGSVPLFNTDGTTLLTEKTQILRHWAKHFNGVSKRPSNLSDAAIDRLPKVEANADLDLPPSLDETIRAVQQHSNGKTLGAYAIPAEIYKQGGPQLMNLLTALFQERWHQGQVSQSFKEATIVHLYRKNGNRNSLKTKEESRCSTLPEKFSPAFSSIALTAIWYKNSCRKASAVSTVPATSLT</sequence>
<name>A0A0X3Q2K7_SCHSO</name>
<organism evidence="1">
    <name type="scientific">Schistocephalus solidus</name>
    <name type="common">Tapeworm</name>
    <dbReference type="NCBI Taxonomy" id="70667"/>
    <lineage>
        <taxon>Eukaryota</taxon>
        <taxon>Metazoa</taxon>
        <taxon>Spiralia</taxon>
        <taxon>Lophotrochozoa</taxon>
        <taxon>Platyhelminthes</taxon>
        <taxon>Cestoda</taxon>
        <taxon>Eucestoda</taxon>
        <taxon>Diphyllobothriidea</taxon>
        <taxon>Diphyllobothriidae</taxon>
        <taxon>Schistocephalus</taxon>
    </lineage>
</organism>
<reference evidence="1" key="1">
    <citation type="submission" date="2016-01" db="EMBL/GenBank/DDBJ databases">
        <title>Reference transcriptome for the parasite Schistocephalus solidus: insights into the molecular evolution of parasitism.</title>
        <authorList>
            <person name="Hebert F.O."/>
            <person name="Grambauer S."/>
            <person name="Barber I."/>
            <person name="Landry C.R."/>
            <person name="Aubin-Horth N."/>
        </authorList>
    </citation>
    <scope>NUCLEOTIDE SEQUENCE</scope>
</reference>
<evidence type="ECO:0000313" key="1">
    <source>
        <dbReference type="EMBL" id="JAP53746.1"/>
    </source>
</evidence>
<proteinExistence type="predicted"/>
<dbReference type="AlphaFoldDB" id="A0A0X3Q2K7"/>
<gene>
    <name evidence="1" type="ORF">TR119917</name>
</gene>
<protein>
    <submittedName>
        <fullName evidence="1">Uncharacterized protein</fullName>
    </submittedName>
</protein>
<dbReference type="PANTHER" id="PTHR19446">
    <property type="entry name" value="REVERSE TRANSCRIPTASES"/>
    <property type="match status" value="1"/>
</dbReference>